<protein>
    <submittedName>
        <fullName evidence="1">Uncharacterized protein</fullName>
    </submittedName>
</protein>
<dbReference type="PANTHER" id="PTHR22836">
    <property type="entry name" value="WD40 REPEAT PROTEIN"/>
    <property type="match status" value="1"/>
</dbReference>
<name>A0AAN9XDU1_PSOTE</name>
<dbReference type="PANTHER" id="PTHR22836:SF0">
    <property type="entry name" value="PRE-MRNA 3' END PROCESSING PROTEIN WDR33"/>
    <property type="match status" value="1"/>
</dbReference>
<dbReference type="AlphaFoldDB" id="A0AAN9XDU1"/>
<evidence type="ECO:0000313" key="2">
    <source>
        <dbReference type="Proteomes" id="UP001386955"/>
    </source>
</evidence>
<reference evidence="1 2" key="1">
    <citation type="submission" date="2024-01" db="EMBL/GenBank/DDBJ databases">
        <title>The genomes of 5 underutilized Papilionoideae crops provide insights into root nodulation and disease resistanc.</title>
        <authorList>
            <person name="Jiang F."/>
        </authorList>
    </citation>
    <scope>NUCLEOTIDE SEQUENCE [LARGE SCALE GENOMIC DNA]</scope>
    <source>
        <strain evidence="1">DUOXIRENSHENG_FW03</strain>
        <tissue evidence="1">Leaves</tissue>
    </source>
</reference>
<comment type="caution">
    <text evidence="1">The sequence shown here is derived from an EMBL/GenBank/DDBJ whole genome shotgun (WGS) entry which is preliminary data.</text>
</comment>
<proteinExistence type="predicted"/>
<gene>
    <name evidence="1" type="ORF">VNO78_23472</name>
</gene>
<dbReference type="GO" id="GO:0031124">
    <property type="term" value="P:mRNA 3'-end processing"/>
    <property type="evidence" value="ECO:0007669"/>
    <property type="project" value="InterPro"/>
</dbReference>
<organism evidence="1 2">
    <name type="scientific">Psophocarpus tetragonolobus</name>
    <name type="common">Winged bean</name>
    <name type="synonym">Dolichos tetragonolobus</name>
    <dbReference type="NCBI Taxonomy" id="3891"/>
    <lineage>
        <taxon>Eukaryota</taxon>
        <taxon>Viridiplantae</taxon>
        <taxon>Streptophyta</taxon>
        <taxon>Embryophyta</taxon>
        <taxon>Tracheophyta</taxon>
        <taxon>Spermatophyta</taxon>
        <taxon>Magnoliopsida</taxon>
        <taxon>eudicotyledons</taxon>
        <taxon>Gunneridae</taxon>
        <taxon>Pentapetalae</taxon>
        <taxon>rosids</taxon>
        <taxon>fabids</taxon>
        <taxon>Fabales</taxon>
        <taxon>Fabaceae</taxon>
        <taxon>Papilionoideae</taxon>
        <taxon>50 kb inversion clade</taxon>
        <taxon>NPAAA clade</taxon>
        <taxon>indigoferoid/millettioid clade</taxon>
        <taxon>Phaseoleae</taxon>
        <taxon>Psophocarpus</taxon>
    </lineage>
</organism>
<dbReference type="EMBL" id="JAYMYS010000006">
    <property type="protein sequence ID" value="KAK7388650.1"/>
    <property type="molecule type" value="Genomic_DNA"/>
</dbReference>
<accession>A0AAN9XDU1</accession>
<sequence>METVFSIAVHGVSHGAKRIRKLTQRKAVDYTSTVIWMWQWDSRDRTVLQPTLAAAIDMLPTVGYPDNLSTSFAAKFVHTLFSTDFVKFKTYPRFIIVAFELSQAMVGM</sequence>
<evidence type="ECO:0000313" key="1">
    <source>
        <dbReference type="EMBL" id="KAK7388650.1"/>
    </source>
</evidence>
<keyword evidence="2" id="KW-1185">Reference proteome</keyword>
<dbReference type="Proteomes" id="UP001386955">
    <property type="component" value="Unassembled WGS sequence"/>
</dbReference>
<dbReference type="GO" id="GO:0005847">
    <property type="term" value="C:mRNA cleavage and polyadenylation specificity factor complex"/>
    <property type="evidence" value="ECO:0007669"/>
    <property type="project" value="TreeGrafter"/>
</dbReference>
<dbReference type="InterPro" id="IPR045245">
    <property type="entry name" value="Pfs2-like"/>
</dbReference>